<proteinExistence type="predicted"/>
<dbReference type="Proteomes" id="UP001160148">
    <property type="component" value="Unassembled WGS sequence"/>
</dbReference>
<dbReference type="AlphaFoldDB" id="A0AAV0VX20"/>
<organism evidence="1 2">
    <name type="scientific">Macrosiphum euphorbiae</name>
    <name type="common">potato aphid</name>
    <dbReference type="NCBI Taxonomy" id="13131"/>
    <lineage>
        <taxon>Eukaryota</taxon>
        <taxon>Metazoa</taxon>
        <taxon>Ecdysozoa</taxon>
        <taxon>Arthropoda</taxon>
        <taxon>Hexapoda</taxon>
        <taxon>Insecta</taxon>
        <taxon>Pterygota</taxon>
        <taxon>Neoptera</taxon>
        <taxon>Paraneoptera</taxon>
        <taxon>Hemiptera</taxon>
        <taxon>Sternorrhyncha</taxon>
        <taxon>Aphidomorpha</taxon>
        <taxon>Aphidoidea</taxon>
        <taxon>Aphididae</taxon>
        <taxon>Macrosiphini</taxon>
        <taxon>Macrosiphum</taxon>
    </lineage>
</organism>
<evidence type="ECO:0000313" key="1">
    <source>
        <dbReference type="EMBL" id="CAI6348140.1"/>
    </source>
</evidence>
<sequence length="136" mass="14747">MNQDSVYAPGAAIEASLKQLAERRTDIFGVGVEETAIGKKIGEEESRKDDKATWDGHTSSVEAATRAARANITLEDQIHQIHKVKGLIHDDEKEKIGPKPVSGTVTISHPPTSQAVSVQMSMASNMQNAMMHHKCS</sequence>
<keyword evidence="2" id="KW-1185">Reference proteome</keyword>
<name>A0AAV0VX20_9HEMI</name>
<reference evidence="1 2" key="1">
    <citation type="submission" date="2023-01" db="EMBL/GenBank/DDBJ databases">
        <authorList>
            <person name="Whitehead M."/>
        </authorList>
    </citation>
    <scope>NUCLEOTIDE SEQUENCE [LARGE SCALE GENOMIC DNA]</scope>
</reference>
<dbReference type="EMBL" id="CARXXK010000001">
    <property type="protein sequence ID" value="CAI6348140.1"/>
    <property type="molecule type" value="Genomic_DNA"/>
</dbReference>
<evidence type="ECO:0000313" key="2">
    <source>
        <dbReference type="Proteomes" id="UP001160148"/>
    </source>
</evidence>
<comment type="caution">
    <text evidence="1">The sequence shown here is derived from an EMBL/GenBank/DDBJ whole genome shotgun (WGS) entry which is preliminary data.</text>
</comment>
<gene>
    <name evidence="1" type="ORF">MEUPH1_LOCUS4849</name>
</gene>
<protein>
    <submittedName>
        <fullName evidence="1">Uncharacterized protein</fullName>
    </submittedName>
</protein>
<accession>A0AAV0VX20</accession>